<accession>A0ABS4DYX7</accession>
<evidence type="ECO:0000256" key="1">
    <source>
        <dbReference type="SAM" id="Phobius"/>
    </source>
</evidence>
<feature type="transmembrane region" description="Helical" evidence="1">
    <location>
        <begin position="44"/>
        <end position="63"/>
    </location>
</feature>
<reference evidence="2 3" key="1">
    <citation type="submission" date="2021-03" db="EMBL/GenBank/DDBJ databases">
        <title>Genomic Encyclopedia of Type Strains, Phase IV (KMG-IV): sequencing the most valuable type-strain genomes for metagenomic binning, comparative biology and taxonomic classification.</title>
        <authorList>
            <person name="Goeker M."/>
        </authorList>
    </citation>
    <scope>NUCLEOTIDE SEQUENCE [LARGE SCALE GENOMIC DNA]</scope>
    <source>
        <strain evidence="2 3">DSM 21600</strain>
    </source>
</reference>
<dbReference type="RefSeq" id="WP_209945060.1">
    <property type="nucleotide sequence ID" value="NZ_JAGGJU010000005.1"/>
</dbReference>
<evidence type="ECO:0000313" key="2">
    <source>
        <dbReference type="EMBL" id="MBP1850896.1"/>
    </source>
</evidence>
<organism evidence="2 3">
    <name type="scientific">Rhizobium halophytocola</name>
    <dbReference type="NCBI Taxonomy" id="735519"/>
    <lineage>
        <taxon>Bacteria</taxon>
        <taxon>Pseudomonadati</taxon>
        <taxon>Pseudomonadota</taxon>
        <taxon>Alphaproteobacteria</taxon>
        <taxon>Hyphomicrobiales</taxon>
        <taxon>Rhizobiaceae</taxon>
        <taxon>Rhizobium/Agrobacterium group</taxon>
        <taxon>Rhizobium</taxon>
    </lineage>
</organism>
<keyword evidence="1" id="KW-0472">Membrane</keyword>
<comment type="caution">
    <text evidence="2">The sequence shown here is derived from an EMBL/GenBank/DDBJ whole genome shotgun (WGS) entry which is preliminary data.</text>
</comment>
<keyword evidence="3" id="KW-1185">Reference proteome</keyword>
<keyword evidence="1" id="KW-1133">Transmembrane helix</keyword>
<dbReference type="EMBL" id="JAGGJU010000005">
    <property type="protein sequence ID" value="MBP1850896.1"/>
    <property type="molecule type" value="Genomic_DNA"/>
</dbReference>
<evidence type="ECO:0000313" key="3">
    <source>
        <dbReference type="Proteomes" id="UP000759443"/>
    </source>
</evidence>
<protein>
    <recommendedName>
        <fullName evidence="4">Holin</fullName>
    </recommendedName>
</protein>
<name>A0ABS4DYX7_9HYPH</name>
<proteinExistence type="predicted"/>
<keyword evidence="1" id="KW-0812">Transmembrane</keyword>
<sequence length="68" mass="6912">MDTTKTWYTSRTVWGGLIAVAAPLLQLGGLDLDQGLQGDLADTAVTLAGAVGGLLAIWGRLAATKSIG</sequence>
<gene>
    <name evidence="2" type="ORF">J2Z17_002333</name>
</gene>
<feature type="transmembrane region" description="Helical" evidence="1">
    <location>
        <begin position="12"/>
        <end position="32"/>
    </location>
</feature>
<evidence type="ECO:0008006" key="4">
    <source>
        <dbReference type="Google" id="ProtNLM"/>
    </source>
</evidence>
<dbReference type="Proteomes" id="UP000759443">
    <property type="component" value="Unassembled WGS sequence"/>
</dbReference>